<keyword evidence="2" id="KW-1185">Reference proteome</keyword>
<dbReference type="Gene3D" id="1.10.10.60">
    <property type="entry name" value="Homeodomain-like"/>
    <property type="match status" value="1"/>
</dbReference>
<protein>
    <recommendedName>
        <fullName evidence="3">Resolvase HTH domain-containing protein</fullName>
    </recommendedName>
</protein>
<comment type="caution">
    <text evidence="1">The sequence shown here is derived from an EMBL/GenBank/DDBJ whole genome shotgun (WGS) entry which is preliminary data.</text>
</comment>
<evidence type="ECO:0000313" key="2">
    <source>
        <dbReference type="Proteomes" id="UP001595978"/>
    </source>
</evidence>
<dbReference type="RefSeq" id="WP_390310546.1">
    <property type="nucleotide sequence ID" value="NZ_JBHSNQ010000190.1"/>
</dbReference>
<sequence>MPRKRGISDEMIIEMYTSGKPVKEICEMTGLTDRGIRYVL</sequence>
<reference evidence="2" key="1">
    <citation type="journal article" date="2019" name="Int. J. Syst. Evol. Microbiol.">
        <title>The Global Catalogue of Microorganisms (GCM) 10K type strain sequencing project: providing services to taxonomists for standard genome sequencing and annotation.</title>
        <authorList>
            <consortium name="The Broad Institute Genomics Platform"/>
            <consortium name="The Broad Institute Genome Sequencing Center for Infectious Disease"/>
            <person name="Wu L."/>
            <person name="Ma J."/>
        </authorList>
    </citation>
    <scope>NUCLEOTIDE SEQUENCE [LARGE SCALE GENOMIC DNA]</scope>
    <source>
        <strain evidence="2">CCUG 56331</strain>
    </source>
</reference>
<accession>A0ABW0RFP4</accession>
<evidence type="ECO:0000313" key="1">
    <source>
        <dbReference type="EMBL" id="MFC5543126.1"/>
    </source>
</evidence>
<dbReference type="Proteomes" id="UP001595978">
    <property type="component" value="Unassembled WGS sequence"/>
</dbReference>
<organism evidence="1 2">
    <name type="scientific">Ureibacillus suwonensis</name>
    <dbReference type="NCBI Taxonomy" id="313007"/>
    <lineage>
        <taxon>Bacteria</taxon>
        <taxon>Bacillati</taxon>
        <taxon>Bacillota</taxon>
        <taxon>Bacilli</taxon>
        <taxon>Bacillales</taxon>
        <taxon>Caryophanaceae</taxon>
        <taxon>Ureibacillus</taxon>
    </lineage>
</organism>
<name>A0ABW0RFP4_9BACL</name>
<evidence type="ECO:0008006" key="3">
    <source>
        <dbReference type="Google" id="ProtNLM"/>
    </source>
</evidence>
<proteinExistence type="predicted"/>
<dbReference type="EMBL" id="JBHSNQ010000190">
    <property type="protein sequence ID" value="MFC5543126.1"/>
    <property type="molecule type" value="Genomic_DNA"/>
</dbReference>
<gene>
    <name evidence="1" type="ORF">ACFPOH_15565</name>
</gene>